<sequence>MCSSTTSLRRPHFHARLPIPSPRACILRSVNPTTFLFPSGANHGTQEIRRESSMHVAQSPSRPRTRSTSVQCSLHENVRLQGTFFRSPHILRFTHTLFVRSARKNPRTKNERPLMLHSDSKFFEMHFSPFIYFAVFYAGKSTANFDWIGDGQASCSVPLIHSTGNIFDAALDDVVGAPSQIYCDAFPTEMADAGVYQVVITPDHPYFYRTAV</sequence>
<protein>
    <submittedName>
        <fullName evidence="2">Uncharacterized protein</fullName>
    </submittedName>
</protein>
<keyword evidence="3" id="KW-1185">Reference proteome</keyword>
<dbReference type="Proteomes" id="UP000053477">
    <property type="component" value="Unassembled WGS sequence"/>
</dbReference>
<name>A0A0H2S6J7_9AGAM</name>
<dbReference type="EMBL" id="KQ085886">
    <property type="protein sequence ID" value="KLO19574.1"/>
    <property type="molecule type" value="Genomic_DNA"/>
</dbReference>
<evidence type="ECO:0000256" key="1">
    <source>
        <dbReference type="SAM" id="MobiDB-lite"/>
    </source>
</evidence>
<organism evidence="2 3">
    <name type="scientific">Schizopora paradoxa</name>
    <dbReference type="NCBI Taxonomy" id="27342"/>
    <lineage>
        <taxon>Eukaryota</taxon>
        <taxon>Fungi</taxon>
        <taxon>Dikarya</taxon>
        <taxon>Basidiomycota</taxon>
        <taxon>Agaricomycotina</taxon>
        <taxon>Agaricomycetes</taxon>
        <taxon>Hymenochaetales</taxon>
        <taxon>Schizoporaceae</taxon>
        <taxon>Schizopora</taxon>
    </lineage>
</organism>
<dbReference type="InParanoid" id="A0A0H2S6J7"/>
<feature type="region of interest" description="Disordered" evidence="1">
    <location>
        <begin position="46"/>
        <end position="69"/>
    </location>
</feature>
<feature type="compositionally biased region" description="Low complexity" evidence="1">
    <location>
        <begin position="59"/>
        <end position="69"/>
    </location>
</feature>
<gene>
    <name evidence="2" type="ORF">SCHPADRAFT_67861</name>
</gene>
<dbReference type="AlphaFoldDB" id="A0A0H2S6J7"/>
<proteinExistence type="predicted"/>
<accession>A0A0H2S6J7</accession>
<evidence type="ECO:0000313" key="2">
    <source>
        <dbReference type="EMBL" id="KLO19574.1"/>
    </source>
</evidence>
<evidence type="ECO:0000313" key="3">
    <source>
        <dbReference type="Proteomes" id="UP000053477"/>
    </source>
</evidence>
<reference evidence="2 3" key="1">
    <citation type="submission" date="2015-04" db="EMBL/GenBank/DDBJ databases">
        <title>Complete genome sequence of Schizopora paradoxa KUC8140, a cosmopolitan wood degrader in East Asia.</title>
        <authorList>
            <consortium name="DOE Joint Genome Institute"/>
            <person name="Min B."/>
            <person name="Park H."/>
            <person name="Jang Y."/>
            <person name="Kim J.-J."/>
            <person name="Kim K.H."/>
            <person name="Pangilinan J."/>
            <person name="Lipzen A."/>
            <person name="Riley R."/>
            <person name="Grigoriev I.V."/>
            <person name="Spatafora J.W."/>
            <person name="Choi I.-G."/>
        </authorList>
    </citation>
    <scope>NUCLEOTIDE SEQUENCE [LARGE SCALE GENOMIC DNA]</scope>
    <source>
        <strain evidence="2 3">KUC8140</strain>
    </source>
</reference>